<dbReference type="EMBL" id="JANPWB010000003">
    <property type="protein sequence ID" value="KAJ1197722.1"/>
    <property type="molecule type" value="Genomic_DNA"/>
</dbReference>
<keyword evidence="3" id="KW-1185">Reference proteome</keyword>
<accession>A0AAV7V8Q3</accession>
<comment type="caution">
    <text evidence="2">The sequence shown here is derived from an EMBL/GenBank/DDBJ whole genome shotgun (WGS) entry which is preliminary data.</text>
</comment>
<feature type="region of interest" description="Disordered" evidence="1">
    <location>
        <begin position="354"/>
        <end position="384"/>
    </location>
</feature>
<protein>
    <submittedName>
        <fullName evidence="2">Uncharacterized protein</fullName>
    </submittedName>
</protein>
<sequence>MSDSAVDTLLAIFWKSACKKETSAITVSRLGSSVLFKSDIATMMALSEGSPSSGVVASDPLDAGDCFCTAYLSILLDCVGAWPFGLILISALRETRCTLPPQGALSPQRRVFLPHIPVVVASPHLHHPAAGLSPTSLHWSGPQSPLAFLLAGAYRLVLSPPDPSLCHCLTPPSSSAPAWLLSRWPPLPQSAQARQPIGFTEGPDLLRTPSLSPRGPGLGRHSCVQSLPLVPGPLVCRLAYTLLSLPPVVSMGSGFQARSLSWVWPPEICNLHSAGFPHLLGHFSSCLSSAAAPVRPREPLAFLQSLPSRPRAGLLDPPDRESGHQSRAPSSISGSDPGVLHHLFNGRALIPAPSRVGSHMRPATGDGSLPFQSPGLDQPRSPWS</sequence>
<feature type="compositionally biased region" description="Polar residues" evidence="1">
    <location>
        <begin position="325"/>
        <end position="334"/>
    </location>
</feature>
<evidence type="ECO:0000256" key="1">
    <source>
        <dbReference type="SAM" id="MobiDB-lite"/>
    </source>
</evidence>
<evidence type="ECO:0000313" key="2">
    <source>
        <dbReference type="EMBL" id="KAJ1197722.1"/>
    </source>
</evidence>
<name>A0AAV7V8Q3_PLEWA</name>
<evidence type="ECO:0000313" key="3">
    <source>
        <dbReference type="Proteomes" id="UP001066276"/>
    </source>
</evidence>
<dbReference type="Proteomes" id="UP001066276">
    <property type="component" value="Chromosome 2_1"/>
</dbReference>
<feature type="region of interest" description="Disordered" evidence="1">
    <location>
        <begin position="308"/>
        <end position="336"/>
    </location>
</feature>
<gene>
    <name evidence="2" type="ORF">NDU88_001576</name>
</gene>
<organism evidence="2 3">
    <name type="scientific">Pleurodeles waltl</name>
    <name type="common">Iberian ribbed newt</name>
    <dbReference type="NCBI Taxonomy" id="8319"/>
    <lineage>
        <taxon>Eukaryota</taxon>
        <taxon>Metazoa</taxon>
        <taxon>Chordata</taxon>
        <taxon>Craniata</taxon>
        <taxon>Vertebrata</taxon>
        <taxon>Euteleostomi</taxon>
        <taxon>Amphibia</taxon>
        <taxon>Batrachia</taxon>
        <taxon>Caudata</taxon>
        <taxon>Salamandroidea</taxon>
        <taxon>Salamandridae</taxon>
        <taxon>Pleurodelinae</taxon>
        <taxon>Pleurodeles</taxon>
    </lineage>
</organism>
<proteinExistence type="predicted"/>
<reference evidence="2" key="1">
    <citation type="journal article" date="2022" name="bioRxiv">
        <title>Sequencing and chromosome-scale assembly of the giantPleurodeles waltlgenome.</title>
        <authorList>
            <person name="Brown T."/>
            <person name="Elewa A."/>
            <person name="Iarovenko S."/>
            <person name="Subramanian E."/>
            <person name="Araus A.J."/>
            <person name="Petzold A."/>
            <person name="Susuki M."/>
            <person name="Suzuki K.-i.T."/>
            <person name="Hayashi T."/>
            <person name="Toyoda A."/>
            <person name="Oliveira C."/>
            <person name="Osipova E."/>
            <person name="Leigh N.D."/>
            <person name="Simon A."/>
            <person name="Yun M.H."/>
        </authorList>
    </citation>
    <scope>NUCLEOTIDE SEQUENCE</scope>
    <source>
        <strain evidence="2">20211129_DDA</strain>
        <tissue evidence="2">Liver</tissue>
    </source>
</reference>
<dbReference type="AlphaFoldDB" id="A0AAV7V8Q3"/>